<dbReference type="Pfam" id="PF03171">
    <property type="entry name" value="2OG-FeII_Oxy"/>
    <property type="match status" value="1"/>
</dbReference>
<accession>A0ABR3GA77</accession>
<dbReference type="PANTHER" id="PTHR47991">
    <property type="entry name" value="OXOGLUTARATE/IRON-DEPENDENT DIOXYGENASE"/>
    <property type="match status" value="1"/>
</dbReference>
<feature type="domain" description="Fe2OG dioxygenase" evidence="5">
    <location>
        <begin position="183"/>
        <end position="286"/>
    </location>
</feature>
<comment type="similarity">
    <text evidence="1 4">Belongs to the iron/ascorbate-dependent oxidoreductase family.</text>
</comment>
<gene>
    <name evidence="6" type="ORF">Q9L58_008237</name>
</gene>
<protein>
    <recommendedName>
        <fullName evidence="5">Fe2OG dioxygenase domain-containing protein</fullName>
    </recommendedName>
</protein>
<organism evidence="6 7">
    <name type="scientific">Discina gigas</name>
    <dbReference type="NCBI Taxonomy" id="1032678"/>
    <lineage>
        <taxon>Eukaryota</taxon>
        <taxon>Fungi</taxon>
        <taxon>Dikarya</taxon>
        <taxon>Ascomycota</taxon>
        <taxon>Pezizomycotina</taxon>
        <taxon>Pezizomycetes</taxon>
        <taxon>Pezizales</taxon>
        <taxon>Discinaceae</taxon>
        <taxon>Discina</taxon>
    </lineage>
</organism>
<name>A0ABR3GA77_9PEZI</name>
<evidence type="ECO:0000313" key="6">
    <source>
        <dbReference type="EMBL" id="KAL0632863.1"/>
    </source>
</evidence>
<evidence type="ECO:0000256" key="4">
    <source>
        <dbReference type="RuleBase" id="RU003682"/>
    </source>
</evidence>
<evidence type="ECO:0000256" key="3">
    <source>
        <dbReference type="ARBA" id="ARBA00023004"/>
    </source>
</evidence>
<dbReference type="Gene3D" id="2.60.120.330">
    <property type="entry name" value="B-lactam Antibiotic, Isopenicillin N Synthase, Chain"/>
    <property type="match status" value="1"/>
</dbReference>
<keyword evidence="7" id="KW-1185">Reference proteome</keyword>
<keyword evidence="2 4" id="KW-0479">Metal-binding</keyword>
<dbReference type="InterPro" id="IPR005123">
    <property type="entry name" value="Oxoglu/Fe-dep_dioxygenase_dom"/>
</dbReference>
<evidence type="ECO:0000256" key="2">
    <source>
        <dbReference type="ARBA" id="ARBA00022723"/>
    </source>
</evidence>
<comment type="caution">
    <text evidence="6">The sequence shown here is derived from an EMBL/GenBank/DDBJ whole genome shotgun (WGS) entry which is preliminary data.</text>
</comment>
<dbReference type="InterPro" id="IPR044861">
    <property type="entry name" value="IPNS-like_FE2OG_OXY"/>
</dbReference>
<dbReference type="EMBL" id="JBBBZM010000147">
    <property type="protein sequence ID" value="KAL0632863.1"/>
    <property type="molecule type" value="Genomic_DNA"/>
</dbReference>
<keyword evidence="4" id="KW-0560">Oxidoreductase</keyword>
<reference evidence="6 7" key="1">
    <citation type="submission" date="2024-02" db="EMBL/GenBank/DDBJ databases">
        <title>Discinaceae phylogenomics.</title>
        <authorList>
            <person name="Dirks A.C."/>
            <person name="James T.Y."/>
        </authorList>
    </citation>
    <scope>NUCLEOTIDE SEQUENCE [LARGE SCALE GENOMIC DNA]</scope>
    <source>
        <strain evidence="6 7">ACD0624</strain>
    </source>
</reference>
<evidence type="ECO:0000313" key="7">
    <source>
        <dbReference type="Proteomes" id="UP001447188"/>
    </source>
</evidence>
<dbReference type="InterPro" id="IPR027443">
    <property type="entry name" value="IPNS-like_sf"/>
</dbReference>
<keyword evidence="3 4" id="KW-0408">Iron</keyword>
<sequence>MSSFTEVPVLDYSLSLDEATKSTFLDELRHVLLEVGFCYIKNTGIDEALQTEVVRQANAFFDLPESEKLRIEMKNSPHFLGYNRLGSEITAHHTDHREQLDLATELTAPSPKEPRYRNLRGPNQWPDEALIPGFRETYNAYITAMTALSTDFLSLVAQAIGLPKETFEKYFEGVGESESGTKRQDKIKIVKYPDLTELGTEGGQGVGPHKDSMLSSYLLQATDHLGLQAQNSKGEWVDCPQIPGTFAMGQGLEAMTDGVCIATTHRVLSPTAGSGPRLSIPFFQGVSYDATFESMEVPEEVKALKKSLVSREEVEMTFKKEKFERLGEATLMNRIQSHPDVGAKYYPDLLALQRVQAAAINEAAAVKRAETLLVVPGPANTLSDDTADPPKMRRRAPTIIVEKVSTDTAYGEDPGPDGSIERKEAWKMRQADAVPDVVRVIDSEEGEKVEVGLGLKGKVGGLAP</sequence>
<evidence type="ECO:0000259" key="5">
    <source>
        <dbReference type="PROSITE" id="PS51471"/>
    </source>
</evidence>
<proteinExistence type="inferred from homology"/>
<dbReference type="Pfam" id="PF14226">
    <property type="entry name" value="DIOX_N"/>
    <property type="match status" value="1"/>
</dbReference>
<dbReference type="PROSITE" id="PS51471">
    <property type="entry name" value="FE2OG_OXY"/>
    <property type="match status" value="1"/>
</dbReference>
<dbReference type="InterPro" id="IPR050295">
    <property type="entry name" value="Plant_2OG-oxidoreductases"/>
</dbReference>
<dbReference type="SUPFAM" id="SSF51197">
    <property type="entry name" value="Clavaminate synthase-like"/>
    <property type="match status" value="1"/>
</dbReference>
<evidence type="ECO:0000256" key="1">
    <source>
        <dbReference type="ARBA" id="ARBA00008056"/>
    </source>
</evidence>
<dbReference type="InterPro" id="IPR026992">
    <property type="entry name" value="DIOX_N"/>
</dbReference>
<dbReference type="Proteomes" id="UP001447188">
    <property type="component" value="Unassembled WGS sequence"/>
</dbReference>